<name>A0A1T5KFB3_9FIRM</name>
<feature type="transmembrane region" description="Helical" evidence="1">
    <location>
        <begin position="39"/>
        <end position="60"/>
    </location>
</feature>
<keyword evidence="1" id="KW-0472">Membrane</keyword>
<dbReference type="RefSeq" id="WP_079490931.1">
    <property type="nucleotide sequence ID" value="NZ_FUZT01000004.1"/>
</dbReference>
<dbReference type="Proteomes" id="UP000190285">
    <property type="component" value="Unassembled WGS sequence"/>
</dbReference>
<dbReference type="AlphaFoldDB" id="A0A1T5KFB3"/>
<evidence type="ECO:0000313" key="3">
    <source>
        <dbReference type="Proteomes" id="UP000190285"/>
    </source>
</evidence>
<accession>A0A1T5KFB3</accession>
<dbReference type="EMBL" id="FUZT01000004">
    <property type="protein sequence ID" value="SKC62406.1"/>
    <property type="molecule type" value="Genomic_DNA"/>
</dbReference>
<organism evidence="2 3">
    <name type="scientific">Maledivibacter halophilus</name>
    <dbReference type="NCBI Taxonomy" id="36842"/>
    <lineage>
        <taxon>Bacteria</taxon>
        <taxon>Bacillati</taxon>
        <taxon>Bacillota</taxon>
        <taxon>Clostridia</taxon>
        <taxon>Peptostreptococcales</taxon>
        <taxon>Caminicellaceae</taxon>
        <taxon>Maledivibacter</taxon>
    </lineage>
</organism>
<dbReference type="STRING" id="36842.SAMN02194393_01753"/>
<keyword evidence="1" id="KW-0812">Transmembrane</keyword>
<proteinExistence type="predicted"/>
<reference evidence="3" key="1">
    <citation type="submission" date="2017-02" db="EMBL/GenBank/DDBJ databases">
        <authorList>
            <person name="Varghese N."/>
            <person name="Submissions S."/>
        </authorList>
    </citation>
    <scope>NUCLEOTIDE SEQUENCE [LARGE SCALE GENOMIC DNA]</scope>
    <source>
        <strain evidence="3">M1</strain>
    </source>
</reference>
<protein>
    <submittedName>
        <fullName evidence="2">Uncharacterized protein</fullName>
    </submittedName>
</protein>
<evidence type="ECO:0000256" key="1">
    <source>
        <dbReference type="SAM" id="Phobius"/>
    </source>
</evidence>
<sequence>MIKKRLKSIRNLGTLILKLIDDIFLILGMALLSIGVFKIFIPAGYITLGICFIAFAFFIAEKGR</sequence>
<feature type="transmembrane region" description="Helical" evidence="1">
    <location>
        <begin position="12"/>
        <end position="33"/>
    </location>
</feature>
<gene>
    <name evidence="2" type="ORF">SAMN02194393_01753</name>
</gene>
<evidence type="ECO:0000313" key="2">
    <source>
        <dbReference type="EMBL" id="SKC62406.1"/>
    </source>
</evidence>
<keyword evidence="1" id="KW-1133">Transmembrane helix</keyword>
<keyword evidence="3" id="KW-1185">Reference proteome</keyword>